<dbReference type="CDD" id="cd05930">
    <property type="entry name" value="A_NRPS"/>
    <property type="match status" value="1"/>
</dbReference>
<dbReference type="Gene3D" id="3.30.559.30">
    <property type="entry name" value="Nonribosomal peptide synthetase, condensation domain"/>
    <property type="match status" value="2"/>
</dbReference>
<dbReference type="Proteomes" id="UP000659124">
    <property type="component" value="Unassembled WGS sequence"/>
</dbReference>
<dbReference type="Pfam" id="PF00501">
    <property type="entry name" value="AMP-binding"/>
    <property type="match status" value="2"/>
</dbReference>
<dbReference type="NCBIfam" id="TIGR01733">
    <property type="entry name" value="AA-adenyl-dom"/>
    <property type="match status" value="2"/>
</dbReference>
<dbReference type="Pfam" id="PF00550">
    <property type="entry name" value="PP-binding"/>
    <property type="match status" value="2"/>
</dbReference>
<evidence type="ECO:0000256" key="2">
    <source>
        <dbReference type="ARBA" id="ARBA00022450"/>
    </source>
</evidence>
<dbReference type="PANTHER" id="PTHR45527:SF1">
    <property type="entry name" value="FATTY ACID SYNTHASE"/>
    <property type="match status" value="1"/>
</dbReference>
<keyword evidence="2" id="KW-0596">Phosphopantetheine</keyword>
<keyword evidence="3" id="KW-0597">Phosphoprotein</keyword>
<dbReference type="InterPro" id="IPR042099">
    <property type="entry name" value="ANL_N_sf"/>
</dbReference>
<dbReference type="Gene3D" id="3.40.50.980">
    <property type="match status" value="2"/>
</dbReference>
<dbReference type="Gene3D" id="2.30.38.10">
    <property type="entry name" value="Luciferase, Domain 3"/>
    <property type="match status" value="1"/>
</dbReference>
<sequence>MIPTSPVQDQLNIVANQHVAERNFWLQLLSGNPEKAVFPYDRDNRLQPATPDKLIFELPATLADKLNAHAKGNEKALHMILMTGVMALLSRYTSLSDVVIGTPVYDQQAPVHSLINTMLLLRRNFSEETFRSALTAVKSALTDALKHQNYPVKILPSLLGMEYDNEHEFPLFDVSVSLKGLHDPEYAEQIPHRLHFIFDPTEDVWQITVVFDKTAYLPDTISSIVRHLCFFLNEATTYPNKPLFEIDMLSSEDMGVLLHCLDNTAVKYPDNAVIHGFFEQQVQLAAGNTAISCGDRQMSYGELDEQSNKVANWLRSNGAGNGSLVALLIDRSPEMIAAIIGVLKCGATYLPIDPDLPQQRIDFLLNDSNAGWIVADQVYVAKISCGVKVLLTDDEAWKTASVQPLEVKVHPDDAAYVIYTSGTTGLPKGVMVSHRSVVRLLFNDASLFDFSDTDVWTLFHDYNFDFSVWEIFGALLYGGRLVIVTKEVARDPRQFLGLVMKQGITVLNQTPSAFYAFGEAALTALPAAAELPLKTVVFGGEALAPSRLKNWINRYPAVDLINMYGITETTVHVTYKKITVEDIANGTSNIGKPLPTLELLVLDSRGQLVPAGVKGELYVGGEGLAIGYLNQPLLTAERFVVHPFKSGQRLYKTGDCVRMKTDGDLEYFHRLDHQVKLRGYRIEPGEIENQLLRLPGIKGVVVLAETDEEGHQSLCAYLSGATGISGEEMRKFAASCLPPYMVPAAFVSLEKFPLTNNNKIDHTALRKYRHTATKIVVPAKDEVEEKMLRIWQRLLKQEDISTTDSYFHIGGDSIRAIRLIGEINKAFGRNLKIADIYRYDTIREITNLVRLEALSGTIAAKGEAMQQLDEFRQVIINNKALPAYGAIEDIFPMSDIQKGMTYYSNLNTAEAVYHEQVVLEIRYEDFSCEHFEQALAMLVQKHIIFRSAFWMDYYAHIVYDRAEYQIPLHDISHHKPEEQRELLEEALVAGRNQPFELEKPPLWRMSLYRCSDNFHVLLFELHHAILDGWSQASFLTELNNTYLRLFTDKDYKLSPLSVSYRDFIIQEMISKKDPQVAAFWQQELKDYKRVAIGSSHNRSALGFKRKISHLGHEMYQKLEASARRLDTNVKHICFAAYAYTINMLSSDADIVVGLTTNTRPPDMDAAQLVACFLNTVPVRLQTDEAPSWAGFVQLVDRKLKALKYVDGVSLSEIMNICGEQTTEKNPFFDTKFNYIDFHVVKGMEEAPVDNTATSLGISHFINENTLLDFHINNTWQNLILTIVYASGCVTDEMAERLNAYFIKLLELFISQPDGDVCKSEVLSSKELQQVTIDFNDTDKYFERELQILDTYRHRVAACPDEVGWIYEDEVFTHAFIDSCTDRIAAAIIARKKGDKQVVPVMLERSPGMLMALLGILKSGNAWLPIDPAWPSARIGYILEDAGASLMIAETTFTHAPEGCGVLDLETAMLASPGALPLIADEDLAYVIYTSGSTGMPKGAMIEHGALRNRLRWMRDAYEIGNRDIILQKTPYIFDVSVWELLLWTISGATLCIAPEGLEKDPDGMIEAINIHQITILHFVPSVLTYFMNALEEQACSIPSLRRIFSSGEALEKHQVSRMMTLKEYCSAELSNLYGPTEATIDVTWFDVTNDNYPRIPIGYPIDNIRIYILDNSLQIQPAGVPGELCIAGIGLARGYLNRPELTAERFVTHPLLQRKIYRTGDYARWDENGALIYMGRKDDQVKVGGVRIELAEIEAAFRKLPYIREIVVLVAKEASGEQSLRAYYISEFPIAPVRVRKDVGRYLPAAMVPSFLLAVGMIPFTQNGKADKKALLSLEVEEVITVAYCAPETEIEKKVAEIWEEFTGKDNLGLDDELFTTGADSIKALQIVSKMKRQIDKRLHIKDVFTYPTVRQLAAYISKLTAE</sequence>
<dbReference type="PROSITE" id="PS00012">
    <property type="entry name" value="PHOSPHOPANTETHEINE"/>
    <property type="match status" value="2"/>
</dbReference>
<organism evidence="5 6">
    <name type="scientific">Chitinophaga qingshengii</name>
    <dbReference type="NCBI Taxonomy" id="1569794"/>
    <lineage>
        <taxon>Bacteria</taxon>
        <taxon>Pseudomonadati</taxon>
        <taxon>Bacteroidota</taxon>
        <taxon>Chitinophagia</taxon>
        <taxon>Chitinophagales</taxon>
        <taxon>Chitinophagaceae</taxon>
        <taxon>Chitinophaga</taxon>
    </lineage>
</organism>
<dbReference type="InterPro" id="IPR010071">
    <property type="entry name" value="AA_adenyl_dom"/>
</dbReference>
<evidence type="ECO:0000259" key="4">
    <source>
        <dbReference type="PROSITE" id="PS50075"/>
    </source>
</evidence>
<dbReference type="InterPro" id="IPR020806">
    <property type="entry name" value="PKS_PP-bd"/>
</dbReference>
<dbReference type="Gene3D" id="3.40.50.12780">
    <property type="entry name" value="N-terminal domain of ligase-like"/>
    <property type="match status" value="1"/>
</dbReference>
<dbReference type="PROSITE" id="PS50075">
    <property type="entry name" value="CARRIER"/>
    <property type="match status" value="2"/>
</dbReference>
<dbReference type="SUPFAM" id="SSF47336">
    <property type="entry name" value="ACP-like"/>
    <property type="match status" value="2"/>
</dbReference>
<evidence type="ECO:0000313" key="6">
    <source>
        <dbReference type="Proteomes" id="UP000659124"/>
    </source>
</evidence>
<accession>A0ABR7TFZ8</accession>
<dbReference type="Gene3D" id="3.30.300.30">
    <property type="match status" value="2"/>
</dbReference>
<evidence type="ECO:0000256" key="3">
    <source>
        <dbReference type="ARBA" id="ARBA00022553"/>
    </source>
</evidence>
<reference evidence="5 6" key="1">
    <citation type="submission" date="2020-09" db="EMBL/GenBank/DDBJ databases">
        <title>Genome sequences of type strains of Chitinophaga qingshengii and Chitinophaga varians.</title>
        <authorList>
            <person name="Kittiwongwattana C."/>
        </authorList>
    </citation>
    <scope>NUCLEOTIDE SEQUENCE [LARGE SCALE GENOMIC DNA]</scope>
    <source>
        <strain evidence="5 6">JCM 30026</strain>
    </source>
</reference>
<gene>
    <name evidence="5" type="ORF">ICL07_02720</name>
</gene>
<dbReference type="InterPro" id="IPR006162">
    <property type="entry name" value="Ppantetheine_attach_site"/>
</dbReference>
<protein>
    <submittedName>
        <fullName evidence="5">Amino acid adenylation domain-containing protein</fullName>
    </submittedName>
</protein>
<dbReference type="Gene3D" id="1.10.1200.10">
    <property type="entry name" value="ACP-like"/>
    <property type="match status" value="2"/>
</dbReference>
<dbReference type="Pfam" id="PF13193">
    <property type="entry name" value="AMP-binding_C"/>
    <property type="match status" value="1"/>
</dbReference>
<feature type="domain" description="Carrier" evidence="4">
    <location>
        <begin position="778"/>
        <end position="853"/>
    </location>
</feature>
<comment type="cofactor">
    <cofactor evidence="1">
        <name>pantetheine 4'-phosphate</name>
        <dbReference type="ChEBI" id="CHEBI:47942"/>
    </cofactor>
</comment>
<evidence type="ECO:0000256" key="1">
    <source>
        <dbReference type="ARBA" id="ARBA00001957"/>
    </source>
</evidence>
<dbReference type="SUPFAM" id="SSF56801">
    <property type="entry name" value="Acetyl-CoA synthetase-like"/>
    <property type="match status" value="2"/>
</dbReference>
<dbReference type="InterPro" id="IPR023213">
    <property type="entry name" value="CAT-like_dom_sf"/>
</dbReference>
<dbReference type="PANTHER" id="PTHR45527">
    <property type="entry name" value="NONRIBOSOMAL PEPTIDE SYNTHETASE"/>
    <property type="match status" value="1"/>
</dbReference>
<dbReference type="NCBIfam" id="NF003417">
    <property type="entry name" value="PRK04813.1"/>
    <property type="match status" value="2"/>
</dbReference>
<dbReference type="EMBL" id="JACVFC010000001">
    <property type="protein sequence ID" value="MBC9929269.1"/>
    <property type="molecule type" value="Genomic_DNA"/>
</dbReference>
<dbReference type="CDD" id="cd17643">
    <property type="entry name" value="A_NRPS_Cytc1-like"/>
    <property type="match status" value="1"/>
</dbReference>
<comment type="caution">
    <text evidence="5">The sequence shown here is derived from an EMBL/GenBank/DDBJ whole genome shotgun (WGS) entry which is preliminary data.</text>
</comment>
<name>A0ABR7TFZ8_9BACT</name>
<dbReference type="InterPro" id="IPR036736">
    <property type="entry name" value="ACP-like_sf"/>
</dbReference>
<dbReference type="RefSeq" id="WP_188086408.1">
    <property type="nucleotide sequence ID" value="NZ_JACVFC010000001.1"/>
</dbReference>
<dbReference type="SMART" id="SM00823">
    <property type="entry name" value="PKS_PP"/>
    <property type="match status" value="2"/>
</dbReference>
<dbReference type="Pfam" id="PF00668">
    <property type="entry name" value="Condensation"/>
    <property type="match status" value="2"/>
</dbReference>
<dbReference type="InterPro" id="IPR000873">
    <property type="entry name" value="AMP-dep_synth/lig_dom"/>
</dbReference>
<dbReference type="PROSITE" id="PS00455">
    <property type="entry name" value="AMP_BINDING"/>
    <property type="match status" value="2"/>
</dbReference>
<dbReference type="InterPro" id="IPR001242">
    <property type="entry name" value="Condensation_dom"/>
</dbReference>
<evidence type="ECO:0000313" key="5">
    <source>
        <dbReference type="EMBL" id="MBC9929269.1"/>
    </source>
</evidence>
<dbReference type="InterPro" id="IPR045851">
    <property type="entry name" value="AMP-bd_C_sf"/>
</dbReference>
<dbReference type="InterPro" id="IPR020845">
    <property type="entry name" value="AMP-binding_CS"/>
</dbReference>
<dbReference type="Gene3D" id="3.30.559.10">
    <property type="entry name" value="Chloramphenicol acetyltransferase-like domain"/>
    <property type="match status" value="1"/>
</dbReference>
<dbReference type="InterPro" id="IPR009081">
    <property type="entry name" value="PP-bd_ACP"/>
</dbReference>
<proteinExistence type="predicted"/>
<dbReference type="SUPFAM" id="SSF52777">
    <property type="entry name" value="CoA-dependent acyltransferases"/>
    <property type="match status" value="3"/>
</dbReference>
<dbReference type="InterPro" id="IPR025110">
    <property type="entry name" value="AMP-bd_C"/>
</dbReference>
<feature type="domain" description="Carrier" evidence="4">
    <location>
        <begin position="1846"/>
        <end position="1921"/>
    </location>
</feature>
<keyword evidence="6" id="KW-1185">Reference proteome</keyword>